<dbReference type="KEGG" id="pbap:Pla133_38160"/>
<feature type="region of interest" description="Disordered" evidence="1">
    <location>
        <begin position="496"/>
        <end position="517"/>
    </location>
</feature>
<dbReference type="InterPro" id="IPR012334">
    <property type="entry name" value="Pectin_lyas_fold"/>
</dbReference>
<dbReference type="Pfam" id="PF13229">
    <property type="entry name" value="Beta_helix"/>
    <property type="match status" value="1"/>
</dbReference>
<dbReference type="PROSITE" id="PS51820">
    <property type="entry name" value="PA14"/>
    <property type="match status" value="1"/>
</dbReference>
<dbReference type="InterPro" id="IPR011050">
    <property type="entry name" value="Pectin_lyase_fold/virulence"/>
</dbReference>
<organism evidence="3 4">
    <name type="scientific">Engelhardtia mirabilis</name>
    <dbReference type="NCBI Taxonomy" id="2528011"/>
    <lineage>
        <taxon>Bacteria</taxon>
        <taxon>Pseudomonadati</taxon>
        <taxon>Planctomycetota</taxon>
        <taxon>Planctomycetia</taxon>
        <taxon>Planctomycetia incertae sedis</taxon>
        <taxon>Engelhardtia</taxon>
    </lineage>
</organism>
<protein>
    <submittedName>
        <fullName evidence="3">PA14 domain protein</fullName>
    </submittedName>
</protein>
<dbReference type="InterPro" id="IPR011658">
    <property type="entry name" value="PA14_dom"/>
</dbReference>
<evidence type="ECO:0000313" key="3">
    <source>
        <dbReference type="EMBL" id="QDU68713.1"/>
    </source>
</evidence>
<dbReference type="InterPro" id="IPR037524">
    <property type="entry name" value="PA14/GLEYA"/>
</dbReference>
<evidence type="ECO:0000313" key="4">
    <source>
        <dbReference type="Proteomes" id="UP000316921"/>
    </source>
</evidence>
<feature type="domain" description="PA14" evidence="2">
    <location>
        <begin position="680"/>
        <end position="815"/>
    </location>
</feature>
<dbReference type="SMART" id="SM00710">
    <property type="entry name" value="PbH1"/>
    <property type="match status" value="7"/>
</dbReference>
<dbReference type="SUPFAM" id="SSF51126">
    <property type="entry name" value="Pectin lyase-like"/>
    <property type="match status" value="1"/>
</dbReference>
<proteinExistence type="predicted"/>
<dbReference type="RefSeq" id="WP_145067954.1">
    <property type="nucleotide sequence ID" value="NZ_CP036287.1"/>
</dbReference>
<dbReference type="Proteomes" id="UP000316921">
    <property type="component" value="Chromosome"/>
</dbReference>
<gene>
    <name evidence="3" type="ORF">Pla133_38160</name>
</gene>
<accession>A0A518BP55</accession>
<evidence type="ECO:0000259" key="2">
    <source>
        <dbReference type="PROSITE" id="PS51820"/>
    </source>
</evidence>
<dbReference type="SUPFAM" id="SSF56988">
    <property type="entry name" value="Anthrax protective antigen"/>
    <property type="match status" value="1"/>
</dbReference>
<dbReference type="SMART" id="SM00758">
    <property type="entry name" value="PA14"/>
    <property type="match status" value="1"/>
</dbReference>
<reference evidence="3 4" key="1">
    <citation type="submission" date="2019-02" db="EMBL/GenBank/DDBJ databases">
        <title>Deep-cultivation of Planctomycetes and their phenomic and genomic characterization uncovers novel biology.</title>
        <authorList>
            <person name="Wiegand S."/>
            <person name="Jogler M."/>
            <person name="Boedeker C."/>
            <person name="Pinto D."/>
            <person name="Vollmers J."/>
            <person name="Rivas-Marin E."/>
            <person name="Kohn T."/>
            <person name="Peeters S.H."/>
            <person name="Heuer A."/>
            <person name="Rast P."/>
            <person name="Oberbeckmann S."/>
            <person name="Bunk B."/>
            <person name="Jeske O."/>
            <person name="Meyerdierks A."/>
            <person name="Storesund J.E."/>
            <person name="Kallscheuer N."/>
            <person name="Luecker S."/>
            <person name="Lage O.M."/>
            <person name="Pohl T."/>
            <person name="Merkel B.J."/>
            <person name="Hornburger P."/>
            <person name="Mueller R.-W."/>
            <person name="Bruemmer F."/>
            <person name="Labrenz M."/>
            <person name="Spormann A.M."/>
            <person name="Op den Camp H."/>
            <person name="Overmann J."/>
            <person name="Amann R."/>
            <person name="Jetten M.S.M."/>
            <person name="Mascher T."/>
            <person name="Medema M.H."/>
            <person name="Devos D.P."/>
            <person name="Kaster A.-K."/>
            <person name="Ovreas L."/>
            <person name="Rohde M."/>
            <person name="Galperin M.Y."/>
            <person name="Jogler C."/>
        </authorList>
    </citation>
    <scope>NUCLEOTIDE SEQUENCE [LARGE SCALE GENOMIC DNA]</scope>
    <source>
        <strain evidence="3 4">Pla133</strain>
    </source>
</reference>
<sequence>MYSESRCRAPQDGPRQPLHPSAALSTALARGVLASFAFVAVLVAPGLARAQSSSPAAGELPVVVVERDDTVVDSSCRLVFPTEAIADVAGDGVVQIRGDGLRVVCEGGPLRGSPGEIDPDRYRGVGIDVRGTGVTVTGASVQGFKIGLRASSANGLRVIDCAFDDLFRQRLDSTWSAEDPAGWLAPHGNDDGQWKDRYGAAIAVERSNRIRLERVRVRRGQNGILLDRVTDATVTRCDASFLSGWGLALWRSSDNVVRGNRFDYCVRGYSHGRYNRGQDSAGVLLFEQSSRNLFERNSITHGGDGVFGFAGNEALGQPTPKLGFDHRRAGCNDNVFRLNDLSFAAAHGLELTFSFGNLIEQNLFESNAICGVWYGYGRDTSFIANTFIRNGDAGYGAERGAINAEHGQGLVVLGNEFHGDAVGVRLWSDNDAGLVDSPWARINGIGARANAILANAFDGVDPIVELVAAHQTTVSPADPESIAADDVSRQSLTVEGADAGMDATSGAPGLGSPDRGRLEDSLSRAFHGLGPADRLPLERERRRLPDAGRASIVIGEWGPYDWSEPMLQALERSGDRHRYRLLGPSQFTSITVIEGRNDIDVVVDRALPEFPVGPDGLARAVVTIKPKRRGGVTPYRLIVRARGTNLPVEGVLIDTEWDVTWFSSTVDPREDAEAWRAAAEGAPSYRVRGLDLSYSSGGPASVAHPSGLGGAAADALASLGDDGFGTLASTSLELTAGDWLLSTLSDDGVRVRVDGELLIDNWTWHGPTRDEAVLHLDGARSVTIEVEHFELDGYAVLEFGLRPLTNGGEFVEASLPVAPTGSE</sequence>
<evidence type="ECO:0000256" key="1">
    <source>
        <dbReference type="SAM" id="MobiDB-lite"/>
    </source>
</evidence>
<dbReference type="AlphaFoldDB" id="A0A518BP55"/>
<dbReference type="Pfam" id="PF07691">
    <property type="entry name" value="PA14"/>
    <property type="match status" value="1"/>
</dbReference>
<keyword evidence="4" id="KW-1185">Reference proteome</keyword>
<name>A0A518BP55_9BACT</name>
<dbReference type="EMBL" id="CP036287">
    <property type="protein sequence ID" value="QDU68713.1"/>
    <property type="molecule type" value="Genomic_DNA"/>
</dbReference>
<dbReference type="InterPro" id="IPR006626">
    <property type="entry name" value="PbH1"/>
</dbReference>
<dbReference type="InterPro" id="IPR039448">
    <property type="entry name" value="Beta_helix"/>
</dbReference>
<dbReference type="Gene3D" id="2.160.20.10">
    <property type="entry name" value="Single-stranded right-handed beta-helix, Pectin lyase-like"/>
    <property type="match status" value="1"/>
</dbReference>